<gene>
    <name evidence="3" type="ORF">L873DRAFT_1796928</name>
    <name evidence="2" type="ORF">L873DRAFT_1817436</name>
</gene>
<dbReference type="AlphaFoldDB" id="A0A3N4J312"/>
<proteinExistence type="predicted"/>
<organism evidence="2 4">
    <name type="scientific">Choiromyces venosus 120613-1</name>
    <dbReference type="NCBI Taxonomy" id="1336337"/>
    <lineage>
        <taxon>Eukaryota</taxon>
        <taxon>Fungi</taxon>
        <taxon>Dikarya</taxon>
        <taxon>Ascomycota</taxon>
        <taxon>Pezizomycotina</taxon>
        <taxon>Pezizomycetes</taxon>
        <taxon>Pezizales</taxon>
        <taxon>Tuberaceae</taxon>
        <taxon>Choiromyces</taxon>
    </lineage>
</organism>
<evidence type="ECO:0000313" key="3">
    <source>
        <dbReference type="EMBL" id="RPB06021.1"/>
    </source>
</evidence>
<sequence>MRGSKAQTRISLACSPTLRNERKEKTTSVDVRKSGSRIIQEIAKTPSKRKTTCQ</sequence>
<accession>A0A3N4J312</accession>
<protein>
    <submittedName>
        <fullName evidence="2">Uncharacterized protein</fullName>
    </submittedName>
</protein>
<dbReference type="EMBL" id="ML120351">
    <property type="protein sequence ID" value="RPB06021.1"/>
    <property type="molecule type" value="Genomic_DNA"/>
</dbReference>
<feature type="compositionally biased region" description="Basic and acidic residues" evidence="1">
    <location>
        <begin position="19"/>
        <end position="33"/>
    </location>
</feature>
<evidence type="ECO:0000313" key="2">
    <source>
        <dbReference type="EMBL" id="RPA92555.1"/>
    </source>
</evidence>
<reference evidence="2 4" key="1">
    <citation type="journal article" date="2018" name="Nat. Ecol. Evol.">
        <title>Pezizomycetes genomes reveal the molecular basis of ectomycorrhizal truffle lifestyle.</title>
        <authorList>
            <person name="Murat C."/>
            <person name="Payen T."/>
            <person name="Noel B."/>
            <person name="Kuo A."/>
            <person name="Morin E."/>
            <person name="Chen J."/>
            <person name="Kohler A."/>
            <person name="Krizsan K."/>
            <person name="Balestrini R."/>
            <person name="Da Silva C."/>
            <person name="Montanini B."/>
            <person name="Hainaut M."/>
            <person name="Levati E."/>
            <person name="Barry K.W."/>
            <person name="Belfiori B."/>
            <person name="Cichocki N."/>
            <person name="Clum A."/>
            <person name="Dockter R.B."/>
            <person name="Fauchery L."/>
            <person name="Guy J."/>
            <person name="Iotti M."/>
            <person name="Le Tacon F."/>
            <person name="Lindquist E.A."/>
            <person name="Lipzen A."/>
            <person name="Malagnac F."/>
            <person name="Mello A."/>
            <person name="Molinier V."/>
            <person name="Miyauchi S."/>
            <person name="Poulain J."/>
            <person name="Riccioni C."/>
            <person name="Rubini A."/>
            <person name="Sitrit Y."/>
            <person name="Splivallo R."/>
            <person name="Traeger S."/>
            <person name="Wang M."/>
            <person name="Zifcakova L."/>
            <person name="Wipf D."/>
            <person name="Zambonelli A."/>
            <person name="Paolocci F."/>
            <person name="Nowrousian M."/>
            <person name="Ottonello S."/>
            <person name="Baldrian P."/>
            <person name="Spatafora J.W."/>
            <person name="Henrissat B."/>
            <person name="Nagy L.G."/>
            <person name="Aury J.M."/>
            <person name="Wincker P."/>
            <person name="Grigoriev I.V."/>
            <person name="Bonfante P."/>
            <person name="Martin F.M."/>
        </authorList>
    </citation>
    <scope>NUCLEOTIDE SEQUENCE [LARGE SCALE GENOMIC DNA]</scope>
    <source>
        <strain evidence="2 4">120613-1</strain>
    </source>
</reference>
<feature type="region of interest" description="Disordered" evidence="1">
    <location>
        <begin position="1"/>
        <end position="54"/>
    </location>
</feature>
<evidence type="ECO:0000256" key="1">
    <source>
        <dbReference type="SAM" id="MobiDB-lite"/>
    </source>
</evidence>
<keyword evidence="4" id="KW-1185">Reference proteome</keyword>
<dbReference type="Proteomes" id="UP000276215">
    <property type="component" value="Unassembled WGS sequence"/>
</dbReference>
<dbReference type="EMBL" id="ML120470">
    <property type="protein sequence ID" value="RPA92555.1"/>
    <property type="molecule type" value="Genomic_DNA"/>
</dbReference>
<name>A0A3N4J312_9PEZI</name>
<feature type="compositionally biased region" description="Polar residues" evidence="1">
    <location>
        <begin position="1"/>
        <end position="10"/>
    </location>
</feature>
<evidence type="ECO:0000313" key="4">
    <source>
        <dbReference type="Proteomes" id="UP000276215"/>
    </source>
</evidence>